<keyword evidence="5" id="KW-0663">Pyridoxal phosphate</keyword>
<keyword evidence="9" id="KW-1185">Reference proteome</keyword>
<sequence>MFREKLSELQKKRFSSKPLPSGPAPYTSSNHFKTRTSDFKPTARSWEHRFSRDALKQNASVLKAAAIVKAPDDTITLGTGRPAAEFYPWRSMAMRGVDESWRQRGGAEISCTTGENGYDLAVALNYGFAAGSPQLLRFVTEHVEMIRDPPYGDWECCLTCGTTSAIDLILQILCNRGDWILAEEYTYPGTIDATKSQGLKMLGVKMDAQGLIPDDLDLKLRAWDIASGKKPAVLYMIPTGHNPTGTTQSAERRKAIYRIAESHDLLIIEDDPYSFLQLETDASEPQADSSAQALVDRYMSQLPVSYLSLDASGRVIRLDSTSKVIAPGLRCGWMTACSQIVAKFLARTEVSTVSPSGVSQVMLYKLLDETWGHEGFLGWLRNLSAQYRQRRDILVEACVRYLPTSICSWVIPAEGMFLWVRVDLSKCAMMSPGYGRQEGPLPSSSIEDQILSQAKANGVLVNKGSLFRVDHIYPAEICFRLTFAAAPQGDLDRAVSRFGDAVSSVLELDSVSSLYSAVHEDPCIAASGATKNGCSARLSQKSGSKSCVS</sequence>
<reference evidence="8" key="1">
    <citation type="journal article" date="2020" name="Stud. Mycol.">
        <title>101 Dothideomycetes genomes: a test case for predicting lifestyles and emergence of pathogens.</title>
        <authorList>
            <person name="Haridas S."/>
            <person name="Albert R."/>
            <person name="Binder M."/>
            <person name="Bloem J."/>
            <person name="Labutti K."/>
            <person name="Salamov A."/>
            <person name="Andreopoulos B."/>
            <person name="Baker S."/>
            <person name="Barry K."/>
            <person name="Bills G."/>
            <person name="Bluhm B."/>
            <person name="Cannon C."/>
            <person name="Castanera R."/>
            <person name="Culley D."/>
            <person name="Daum C."/>
            <person name="Ezra D."/>
            <person name="Gonzalez J."/>
            <person name="Henrissat B."/>
            <person name="Kuo A."/>
            <person name="Liang C."/>
            <person name="Lipzen A."/>
            <person name="Lutzoni F."/>
            <person name="Magnuson J."/>
            <person name="Mondo S."/>
            <person name="Nolan M."/>
            <person name="Ohm R."/>
            <person name="Pangilinan J."/>
            <person name="Park H.-J."/>
            <person name="Ramirez L."/>
            <person name="Alfaro M."/>
            <person name="Sun H."/>
            <person name="Tritt A."/>
            <person name="Yoshinaga Y."/>
            <person name="Zwiers L.-H."/>
            <person name="Turgeon B."/>
            <person name="Goodwin S."/>
            <person name="Spatafora J."/>
            <person name="Crous P."/>
            <person name="Grigoriev I."/>
        </authorList>
    </citation>
    <scope>NUCLEOTIDE SEQUENCE</scope>
    <source>
        <strain evidence="8">CBS 269.34</strain>
    </source>
</reference>
<dbReference type="GO" id="GO:0019878">
    <property type="term" value="P:lysine biosynthetic process via aminoadipic acid"/>
    <property type="evidence" value="ECO:0007669"/>
    <property type="project" value="TreeGrafter"/>
</dbReference>
<dbReference type="GO" id="GO:0008793">
    <property type="term" value="F:aromatic-amino-acid transaminase activity"/>
    <property type="evidence" value="ECO:0007669"/>
    <property type="project" value="TreeGrafter"/>
</dbReference>
<evidence type="ECO:0000256" key="2">
    <source>
        <dbReference type="ARBA" id="ARBA00007441"/>
    </source>
</evidence>
<gene>
    <name evidence="8" type="ORF">BU16DRAFT_524804</name>
</gene>
<dbReference type="CDD" id="cd00609">
    <property type="entry name" value="AAT_like"/>
    <property type="match status" value="1"/>
</dbReference>
<dbReference type="EMBL" id="MU004185">
    <property type="protein sequence ID" value="KAF2498737.1"/>
    <property type="molecule type" value="Genomic_DNA"/>
</dbReference>
<evidence type="ECO:0000256" key="1">
    <source>
        <dbReference type="ARBA" id="ARBA00001933"/>
    </source>
</evidence>
<dbReference type="GO" id="GO:0009074">
    <property type="term" value="P:aromatic amino acid family catabolic process"/>
    <property type="evidence" value="ECO:0007669"/>
    <property type="project" value="TreeGrafter"/>
</dbReference>
<dbReference type="PANTHER" id="PTHR42790">
    <property type="entry name" value="AMINOTRANSFERASE"/>
    <property type="match status" value="1"/>
</dbReference>
<keyword evidence="4 8" id="KW-0808">Transferase</keyword>
<accession>A0A6A6R5J1</accession>
<evidence type="ECO:0000256" key="5">
    <source>
        <dbReference type="ARBA" id="ARBA00022898"/>
    </source>
</evidence>
<dbReference type="InterPro" id="IPR015424">
    <property type="entry name" value="PyrdxlP-dep_Trfase"/>
</dbReference>
<evidence type="ECO:0000256" key="4">
    <source>
        <dbReference type="ARBA" id="ARBA00022679"/>
    </source>
</evidence>
<comment type="cofactor">
    <cofactor evidence="1">
        <name>pyridoxal 5'-phosphate</name>
        <dbReference type="ChEBI" id="CHEBI:597326"/>
    </cofactor>
</comment>
<protein>
    <submittedName>
        <fullName evidence="8">PLP-dependent transferase</fullName>
    </submittedName>
</protein>
<keyword evidence="3" id="KW-0032">Aminotransferase</keyword>
<feature type="region of interest" description="Disordered" evidence="6">
    <location>
        <begin position="1"/>
        <end position="38"/>
    </location>
</feature>
<feature type="domain" description="Aminotransferase class I/classII large" evidence="7">
    <location>
        <begin position="157"/>
        <end position="498"/>
    </location>
</feature>
<evidence type="ECO:0000259" key="7">
    <source>
        <dbReference type="Pfam" id="PF00155"/>
    </source>
</evidence>
<dbReference type="InterPro" id="IPR004839">
    <property type="entry name" value="Aminotransferase_I/II_large"/>
</dbReference>
<dbReference type="Pfam" id="PF00155">
    <property type="entry name" value="Aminotran_1_2"/>
    <property type="match status" value="1"/>
</dbReference>
<dbReference type="Gene3D" id="3.40.640.10">
    <property type="entry name" value="Type I PLP-dependent aspartate aminotransferase-like (Major domain)"/>
    <property type="match status" value="1"/>
</dbReference>
<dbReference type="AlphaFoldDB" id="A0A6A6R5J1"/>
<evidence type="ECO:0000256" key="3">
    <source>
        <dbReference type="ARBA" id="ARBA00022576"/>
    </source>
</evidence>
<dbReference type="InterPro" id="IPR015421">
    <property type="entry name" value="PyrdxlP-dep_Trfase_major"/>
</dbReference>
<organism evidence="8 9">
    <name type="scientific">Lophium mytilinum</name>
    <dbReference type="NCBI Taxonomy" id="390894"/>
    <lineage>
        <taxon>Eukaryota</taxon>
        <taxon>Fungi</taxon>
        <taxon>Dikarya</taxon>
        <taxon>Ascomycota</taxon>
        <taxon>Pezizomycotina</taxon>
        <taxon>Dothideomycetes</taxon>
        <taxon>Pleosporomycetidae</taxon>
        <taxon>Mytilinidiales</taxon>
        <taxon>Mytilinidiaceae</taxon>
        <taxon>Lophium</taxon>
    </lineage>
</organism>
<dbReference type="SUPFAM" id="SSF53383">
    <property type="entry name" value="PLP-dependent transferases"/>
    <property type="match status" value="1"/>
</dbReference>
<comment type="similarity">
    <text evidence="2">Belongs to the class-I pyridoxal-phosphate-dependent aminotransferase family.</text>
</comment>
<dbReference type="GO" id="GO:0047536">
    <property type="term" value="F:2-aminoadipate transaminase activity"/>
    <property type="evidence" value="ECO:0007669"/>
    <property type="project" value="TreeGrafter"/>
</dbReference>
<dbReference type="PANTHER" id="PTHR42790:SF21">
    <property type="entry name" value="AROMATIC_AMINOADIPATE AMINOTRANSFERASE 1"/>
    <property type="match status" value="1"/>
</dbReference>
<proteinExistence type="inferred from homology"/>
<dbReference type="OrthoDB" id="691673at2759"/>
<dbReference type="InterPro" id="IPR050859">
    <property type="entry name" value="Class-I_PLP-dep_aminotransf"/>
</dbReference>
<evidence type="ECO:0000256" key="6">
    <source>
        <dbReference type="SAM" id="MobiDB-lite"/>
    </source>
</evidence>
<dbReference type="GO" id="GO:0006571">
    <property type="term" value="P:tyrosine biosynthetic process"/>
    <property type="evidence" value="ECO:0007669"/>
    <property type="project" value="TreeGrafter"/>
</dbReference>
<feature type="compositionally biased region" description="Basic and acidic residues" evidence="6">
    <location>
        <begin position="1"/>
        <end position="11"/>
    </location>
</feature>
<dbReference type="GO" id="GO:0030170">
    <property type="term" value="F:pyridoxal phosphate binding"/>
    <property type="evidence" value="ECO:0007669"/>
    <property type="project" value="InterPro"/>
</dbReference>
<name>A0A6A6R5J1_9PEZI</name>
<dbReference type="Proteomes" id="UP000799750">
    <property type="component" value="Unassembled WGS sequence"/>
</dbReference>
<evidence type="ECO:0000313" key="8">
    <source>
        <dbReference type="EMBL" id="KAF2498737.1"/>
    </source>
</evidence>
<evidence type="ECO:0000313" key="9">
    <source>
        <dbReference type="Proteomes" id="UP000799750"/>
    </source>
</evidence>